<name>A0A180H2R8_PUCT1</name>
<evidence type="ECO:0000313" key="2">
    <source>
        <dbReference type="EMBL" id="OAV98928.1"/>
    </source>
</evidence>
<dbReference type="AlphaFoldDB" id="A0A180H2R8"/>
<reference evidence="2" key="1">
    <citation type="submission" date="2009-11" db="EMBL/GenBank/DDBJ databases">
        <authorList>
            <consortium name="The Broad Institute Genome Sequencing Platform"/>
            <person name="Ward D."/>
            <person name="Feldgarden M."/>
            <person name="Earl A."/>
            <person name="Young S.K."/>
            <person name="Zeng Q."/>
            <person name="Koehrsen M."/>
            <person name="Alvarado L."/>
            <person name="Berlin A."/>
            <person name="Bochicchio J."/>
            <person name="Borenstein D."/>
            <person name="Chapman S.B."/>
            <person name="Chen Z."/>
            <person name="Engels R."/>
            <person name="Freedman E."/>
            <person name="Gellesch M."/>
            <person name="Goldberg J."/>
            <person name="Griggs A."/>
            <person name="Gujja S."/>
            <person name="Heilman E."/>
            <person name="Heiman D."/>
            <person name="Hepburn T."/>
            <person name="Howarth C."/>
            <person name="Jen D."/>
            <person name="Larson L."/>
            <person name="Lewis B."/>
            <person name="Mehta T."/>
            <person name="Park D."/>
            <person name="Pearson M."/>
            <person name="Roberts A."/>
            <person name="Saif S."/>
            <person name="Shea T."/>
            <person name="Shenoy N."/>
            <person name="Sisk P."/>
            <person name="Stolte C."/>
            <person name="Sykes S."/>
            <person name="Thomson T."/>
            <person name="Walk T."/>
            <person name="White J."/>
            <person name="Yandava C."/>
            <person name="Izard J."/>
            <person name="Baranova O.V."/>
            <person name="Blanton J.M."/>
            <person name="Tanner A.C."/>
            <person name="Dewhirst F.E."/>
            <person name="Haas B."/>
            <person name="Nusbaum C."/>
            <person name="Birren B."/>
        </authorList>
    </citation>
    <scope>NUCLEOTIDE SEQUENCE [LARGE SCALE GENOMIC DNA]</scope>
    <source>
        <strain evidence="2">1-1 BBBD Race 1</strain>
    </source>
</reference>
<protein>
    <recommendedName>
        <fullName evidence="5">Secreted protein</fullName>
    </recommendedName>
</protein>
<reference evidence="3 4" key="3">
    <citation type="journal article" date="2017" name="G3 (Bethesda)">
        <title>Comparative analysis highlights variable genome content of wheat rusts and divergence of the mating loci.</title>
        <authorList>
            <person name="Cuomo C.A."/>
            <person name="Bakkeren G."/>
            <person name="Khalil H.B."/>
            <person name="Panwar V."/>
            <person name="Joly D."/>
            <person name="Linning R."/>
            <person name="Sakthikumar S."/>
            <person name="Song X."/>
            <person name="Adiconis X."/>
            <person name="Fan L."/>
            <person name="Goldberg J.M."/>
            <person name="Levin J.Z."/>
            <person name="Young S."/>
            <person name="Zeng Q."/>
            <person name="Anikster Y."/>
            <person name="Bruce M."/>
            <person name="Wang M."/>
            <person name="Yin C."/>
            <person name="McCallum B."/>
            <person name="Szabo L.J."/>
            <person name="Hulbert S."/>
            <person name="Chen X."/>
            <person name="Fellers J.P."/>
        </authorList>
    </citation>
    <scope>NUCLEOTIDE SEQUENCE</scope>
    <source>
        <strain evidence="4">Isolate 1-1 / race 1 (BBBD)</strain>
        <strain evidence="3">isolate 1-1 / race 1 (BBBD)</strain>
    </source>
</reference>
<reference evidence="2" key="2">
    <citation type="submission" date="2016-05" db="EMBL/GenBank/DDBJ databases">
        <title>Comparative analysis highlights variable genome content of wheat rusts and divergence of the mating loci.</title>
        <authorList>
            <person name="Cuomo C.A."/>
            <person name="Bakkeren G."/>
            <person name="Szabo L."/>
            <person name="Khalil H."/>
            <person name="Joly D."/>
            <person name="Goldberg J."/>
            <person name="Young S."/>
            <person name="Zeng Q."/>
            <person name="Fellers J."/>
        </authorList>
    </citation>
    <scope>NUCLEOTIDE SEQUENCE [LARGE SCALE GENOMIC DNA]</scope>
    <source>
        <strain evidence="2">1-1 BBBD Race 1</strain>
    </source>
</reference>
<gene>
    <name evidence="2" type="ORF">PTTG_25561</name>
</gene>
<feature type="signal peptide" evidence="1">
    <location>
        <begin position="1"/>
        <end position="26"/>
    </location>
</feature>
<sequence>MVQFGQILHPLVLLSVISLRLAPVASWRGWPWAWKTAILPCPPEPNPCHMRTGPRPGPALFEGFHPPGLP</sequence>
<feature type="chain" id="PRO_5008110594" description="Secreted protein" evidence="1">
    <location>
        <begin position="27"/>
        <end position="70"/>
    </location>
</feature>
<evidence type="ECO:0000313" key="4">
    <source>
        <dbReference type="Proteomes" id="UP000005240"/>
    </source>
</evidence>
<accession>A0A180H2R8</accession>
<keyword evidence="4" id="KW-1185">Reference proteome</keyword>
<dbReference type="EMBL" id="ADAS02000005">
    <property type="protein sequence ID" value="OAV98928.1"/>
    <property type="molecule type" value="Genomic_DNA"/>
</dbReference>
<dbReference type="Proteomes" id="UP000005240">
    <property type="component" value="Unassembled WGS sequence"/>
</dbReference>
<evidence type="ECO:0000256" key="1">
    <source>
        <dbReference type="SAM" id="SignalP"/>
    </source>
</evidence>
<evidence type="ECO:0000313" key="3">
    <source>
        <dbReference type="EnsemblFungi" id="PTTG_25561-t43_1-p1"/>
    </source>
</evidence>
<evidence type="ECO:0008006" key="5">
    <source>
        <dbReference type="Google" id="ProtNLM"/>
    </source>
</evidence>
<dbReference type="VEuPathDB" id="FungiDB:PTTG_25561"/>
<dbReference type="EnsemblFungi" id="PTTG_25561-t43_1">
    <property type="protein sequence ID" value="PTTG_25561-t43_1-p1"/>
    <property type="gene ID" value="PTTG_25561"/>
</dbReference>
<keyword evidence="1" id="KW-0732">Signal</keyword>
<organism evidence="2">
    <name type="scientific">Puccinia triticina (isolate 1-1 / race 1 (BBBD))</name>
    <name type="common">Brown leaf rust fungus</name>
    <dbReference type="NCBI Taxonomy" id="630390"/>
    <lineage>
        <taxon>Eukaryota</taxon>
        <taxon>Fungi</taxon>
        <taxon>Dikarya</taxon>
        <taxon>Basidiomycota</taxon>
        <taxon>Pucciniomycotina</taxon>
        <taxon>Pucciniomycetes</taxon>
        <taxon>Pucciniales</taxon>
        <taxon>Pucciniaceae</taxon>
        <taxon>Puccinia</taxon>
    </lineage>
</organism>
<reference evidence="3" key="4">
    <citation type="submission" date="2025-05" db="UniProtKB">
        <authorList>
            <consortium name="EnsemblFungi"/>
        </authorList>
    </citation>
    <scope>IDENTIFICATION</scope>
    <source>
        <strain evidence="3">isolate 1-1 / race 1 (BBBD)</strain>
    </source>
</reference>
<proteinExistence type="predicted"/>